<dbReference type="InterPro" id="IPR008925">
    <property type="entry name" value="aa_tRNA-synth_I_cd-bd_sf"/>
</dbReference>
<dbReference type="Gene3D" id="1.10.10.350">
    <property type="match status" value="1"/>
</dbReference>
<dbReference type="InterPro" id="IPR033910">
    <property type="entry name" value="GluRS_core"/>
</dbReference>
<gene>
    <name evidence="14" type="primary">TBLA0E02180</name>
    <name evidence="14" type="ORF">TBLA_0E02180</name>
</gene>
<evidence type="ECO:0000256" key="2">
    <source>
        <dbReference type="ARBA" id="ARBA00007894"/>
    </source>
</evidence>
<dbReference type="KEGG" id="tbl:TBLA_0E02180"/>
<sequence length="531" mass="61364">MVGNMLLRQKRLFSLSKIWRKDLIFSSDFLNFTQAENIHPNFPVRTRFAPSPTGSLHLGSLRTALYNYLLARNTGGQFILRIEDTDQKRLVKGAEENIYSSLKWLGLQFDEGPNGINGPYGPYKQSERSSIYQKYINELLDNGKAYRCFCSKERLTGLKESAQKLKPPTTASYDRKCTNLTKSQIEENLKNKVPYTVRLLSPDLYPAFEDLLHGKLNIQPQYNSIDRRFDDPVLMKSDNLPTYHFANVVDDHLMKISHVIRGEEWLPSTPKHIAIYEAFGWKPPKYIHIPLLTTLNDKKLSKRKGSASILQLKEDGVLPEALINFSVLFGWCPPRELTSTNHECFTLREFENIFDLRYLTKGNAKVDEKKLWFFNKHYLTKRLESDNGLTELALQVLPLFKEKFGSSVTIERLTKVLDISKGNLTTIFESISKLDYFFEKPLYEKYQELAIDNTEMKTILDYIYTNLEESNIMMLINTLHSESMIPKKNIFKTVRFALSGPKSGAKIHDIITILGKIESKLRIQDLAKYIK</sequence>
<dbReference type="NCBIfam" id="TIGR00464">
    <property type="entry name" value="gltX_bact"/>
    <property type="match status" value="1"/>
</dbReference>
<evidence type="ECO:0000256" key="5">
    <source>
        <dbReference type="ARBA" id="ARBA00022741"/>
    </source>
</evidence>
<dbReference type="InterPro" id="IPR014729">
    <property type="entry name" value="Rossmann-like_a/b/a_fold"/>
</dbReference>
<dbReference type="RefSeq" id="XP_004180790.1">
    <property type="nucleotide sequence ID" value="XM_004180742.1"/>
</dbReference>
<evidence type="ECO:0000256" key="10">
    <source>
        <dbReference type="ARBA" id="ARBA00072917"/>
    </source>
</evidence>
<dbReference type="SUPFAM" id="SSF48163">
    <property type="entry name" value="An anticodon-binding domain of class I aminoacyl-tRNA synthetases"/>
    <property type="match status" value="1"/>
</dbReference>
<keyword evidence="4 11" id="KW-0436">Ligase</keyword>
<evidence type="ECO:0000259" key="13">
    <source>
        <dbReference type="Pfam" id="PF19269"/>
    </source>
</evidence>
<dbReference type="CDD" id="cd00808">
    <property type="entry name" value="GluRS_core"/>
    <property type="match status" value="1"/>
</dbReference>
<dbReference type="AlphaFoldDB" id="I2H4G9"/>
<dbReference type="InterPro" id="IPR020058">
    <property type="entry name" value="Glu/Gln-tRNA-synth_Ib_cat-dom"/>
</dbReference>
<dbReference type="InterPro" id="IPR004527">
    <property type="entry name" value="Glu-tRNA-ligase_bac/mito"/>
</dbReference>
<dbReference type="SUPFAM" id="SSF52374">
    <property type="entry name" value="Nucleotidylyl transferase"/>
    <property type="match status" value="1"/>
</dbReference>
<dbReference type="PRINTS" id="PR00987">
    <property type="entry name" value="TRNASYNTHGLU"/>
</dbReference>
<proteinExistence type="inferred from homology"/>
<dbReference type="PANTHER" id="PTHR43311:SF2">
    <property type="entry name" value="GLUTAMATE--TRNA LIGASE, MITOCHONDRIAL-RELATED"/>
    <property type="match status" value="1"/>
</dbReference>
<dbReference type="GO" id="GO:0005739">
    <property type="term" value="C:mitochondrion"/>
    <property type="evidence" value="ECO:0007669"/>
    <property type="project" value="UniProtKB-SubCell"/>
</dbReference>
<evidence type="ECO:0000256" key="6">
    <source>
        <dbReference type="ARBA" id="ARBA00022840"/>
    </source>
</evidence>
<dbReference type="InterPro" id="IPR000924">
    <property type="entry name" value="Glu/Gln-tRNA-synth"/>
</dbReference>
<keyword evidence="6 11" id="KW-0067">ATP-binding</keyword>
<dbReference type="FunFam" id="3.40.50.620:FF:000045">
    <property type="entry name" value="Glutamate--tRNA ligase, mitochondrial"/>
    <property type="match status" value="1"/>
</dbReference>
<dbReference type="Proteomes" id="UP000002866">
    <property type="component" value="Chromosome 5"/>
</dbReference>
<dbReference type="GeneID" id="14496344"/>
<evidence type="ECO:0000256" key="3">
    <source>
        <dbReference type="ARBA" id="ARBA00012835"/>
    </source>
</evidence>
<keyword evidence="7 11" id="KW-0648">Protein biosynthesis</keyword>
<evidence type="ECO:0000256" key="4">
    <source>
        <dbReference type="ARBA" id="ARBA00022598"/>
    </source>
</evidence>
<dbReference type="STRING" id="1071380.I2H4G9"/>
<dbReference type="EC" id="6.1.1.17" evidence="3"/>
<dbReference type="InterPro" id="IPR045462">
    <property type="entry name" value="aa-tRNA-synth_I_cd-bd"/>
</dbReference>
<evidence type="ECO:0000256" key="7">
    <source>
        <dbReference type="ARBA" id="ARBA00022917"/>
    </source>
</evidence>
<accession>I2H4G9</accession>
<dbReference type="InParanoid" id="I2H4G9"/>
<evidence type="ECO:0000313" key="14">
    <source>
        <dbReference type="EMBL" id="CCH61271.1"/>
    </source>
</evidence>
<dbReference type="HAMAP" id="MF_00022">
    <property type="entry name" value="Glu_tRNA_synth_type1"/>
    <property type="match status" value="1"/>
</dbReference>
<comment type="subcellular location">
    <subcellularLocation>
        <location evidence="1">Mitochondrion</location>
    </subcellularLocation>
</comment>
<feature type="domain" description="Aminoacyl-tRNA synthetase class I anticodon-binding" evidence="13">
    <location>
        <begin position="396"/>
        <end position="525"/>
    </location>
</feature>
<dbReference type="GO" id="GO:0032543">
    <property type="term" value="P:mitochondrial translation"/>
    <property type="evidence" value="ECO:0007669"/>
    <property type="project" value="EnsemblFungi"/>
</dbReference>
<dbReference type="Gene3D" id="3.40.50.620">
    <property type="entry name" value="HUPs"/>
    <property type="match status" value="1"/>
</dbReference>
<evidence type="ECO:0000259" key="12">
    <source>
        <dbReference type="Pfam" id="PF00749"/>
    </source>
</evidence>
<dbReference type="GO" id="GO:0000049">
    <property type="term" value="F:tRNA binding"/>
    <property type="evidence" value="ECO:0007669"/>
    <property type="project" value="InterPro"/>
</dbReference>
<keyword evidence="8 11" id="KW-0030">Aminoacyl-tRNA synthetase</keyword>
<evidence type="ECO:0000256" key="8">
    <source>
        <dbReference type="ARBA" id="ARBA00023146"/>
    </source>
</evidence>
<dbReference type="EMBL" id="HE806320">
    <property type="protein sequence ID" value="CCH61271.1"/>
    <property type="molecule type" value="Genomic_DNA"/>
</dbReference>
<evidence type="ECO:0000256" key="9">
    <source>
        <dbReference type="ARBA" id="ARBA00030865"/>
    </source>
</evidence>
<protein>
    <recommendedName>
        <fullName evidence="10">Glutamate--tRNA ligase, mitochondrial</fullName>
        <ecNumber evidence="3">6.1.1.17</ecNumber>
    </recommendedName>
    <alternativeName>
        <fullName evidence="9">Glutamyl-tRNA synthetase</fullName>
    </alternativeName>
</protein>
<keyword evidence="15" id="KW-1185">Reference proteome</keyword>
<feature type="domain" description="Glutamyl/glutaminyl-tRNA synthetase class Ib catalytic" evidence="12">
    <location>
        <begin position="44"/>
        <end position="372"/>
    </location>
</feature>
<dbReference type="GO" id="GO:0006424">
    <property type="term" value="P:glutamyl-tRNA aminoacylation"/>
    <property type="evidence" value="ECO:0007669"/>
    <property type="project" value="InterPro"/>
</dbReference>
<evidence type="ECO:0000256" key="1">
    <source>
        <dbReference type="ARBA" id="ARBA00004173"/>
    </source>
</evidence>
<dbReference type="GO" id="GO:0008270">
    <property type="term" value="F:zinc ion binding"/>
    <property type="evidence" value="ECO:0007669"/>
    <property type="project" value="InterPro"/>
</dbReference>
<dbReference type="GO" id="GO:0004818">
    <property type="term" value="F:glutamate-tRNA ligase activity"/>
    <property type="evidence" value="ECO:0007669"/>
    <property type="project" value="UniProtKB-EC"/>
</dbReference>
<organism evidence="14 15">
    <name type="scientific">Henningerozyma blattae (strain ATCC 34711 / CBS 6284 / DSM 70876 / NBRC 10599 / NRRL Y-10934 / UCD 77-7)</name>
    <name type="common">Yeast</name>
    <name type="synonym">Tetrapisispora blattae</name>
    <dbReference type="NCBI Taxonomy" id="1071380"/>
    <lineage>
        <taxon>Eukaryota</taxon>
        <taxon>Fungi</taxon>
        <taxon>Dikarya</taxon>
        <taxon>Ascomycota</taxon>
        <taxon>Saccharomycotina</taxon>
        <taxon>Saccharomycetes</taxon>
        <taxon>Saccharomycetales</taxon>
        <taxon>Saccharomycetaceae</taxon>
        <taxon>Henningerozyma</taxon>
    </lineage>
</organism>
<dbReference type="GO" id="GO:0005524">
    <property type="term" value="F:ATP binding"/>
    <property type="evidence" value="ECO:0007669"/>
    <property type="project" value="UniProtKB-KW"/>
</dbReference>
<evidence type="ECO:0000256" key="11">
    <source>
        <dbReference type="RuleBase" id="RU363037"/>
    </source>
</evidence>
<dbReference type="FunCoup" id="I2H4G9">
    <property type="interactions" value="742"/>
</dbReference>
<dbReference type="InterPro" id="IPR020751">
    <property type="entry name" value="aa-tRNA-synth_I_codon-bd_sub2"/>
</dbReference>
<dbReference type="HOGENOM" id="CLU_015768_6_3_1"/>
<reference evidence="14 15" key="1">
    <citation type="journal article" date="2011" name="Proc. Natl. Acad. Sci. U.S.A.">
        <title>Evolutionary erosion of yeast sex chromosomes by mating-type switching accidents.</title>
        <authorList>
            <person name="Gordon J.L."/>
            <person name="Armisen D."/>
            <person name="Proux-Wera E."/>
            <person name="Oheigeartaigh S.S."/>
            <person name="Byrne K.P."/>
            <person name="Wolfe K.H."/>
        </authorList>
    </citation>
    <scope>NUCLEOTIDE SEQUENCE [LARGE SCALE GENOMIC DNA]</scope>
    <source>
        <strain evidence="15">ATCC 34711 / CBS 6284 / DSM 70876 / NBRC 10599 / NRRL Y-10934 / UCD 77-7</strain>
    </source>
</reference>
<dbReference type="InterPro" id="IPR049940">
    <property type="entry name" value="GluQ/Sye"/>
</dbReference>
<dbReference type="OMA" id="QAPRYDN"/>
<dbReference type="OrthoDB" id="428822at2759"/>
<comment type="similarity">
    <text evidence="2">Belongs to the class-I aminoacyl-tRNA synthetase family. Glutamate--tRNA ligase type 1 subfamily.</text>
</comment>
<evidence type="ECO:0000313" key="15">
    <source>
        <dbReference type="Proteomes" id="UP000002866"/>
    </source>
</evidence>
<dbReference type="PANTHER" id="PTHR43311">
    <property type="entry name" value="GLUTAMATE--TRNA LIGASE"/>
    <property type="match status" value="1"/>
</dbReference>
<name>I2H4G9_HENB6</name>
<dbReference type="eggNOG" id="KOG1149">
    <property type="taxonomic scope" value="Eukaryota"/>
</dbReference>
<dbReference type="Pfam" id="PF19269">
    <property type="entry name" value="Anticodon_2"/>
    <property type="match status" value="1"/>
</dbReference>
<keyword evidence="5 11" id="KW-0547">Nucleotide-binding</keyword>
<dbReference type="Pfam" id="PF00749">
    <property type="entry name" value="tRNA-synt_1c"/>
    <property type="match status" value="1"/>
</dbReference>